<dbReference type="EMBL" id="CABFNS010000936">
    <property type="protein sequence ID" value="VUC37021.1"/>
    <property type="molecule type" value="Genomic_DNA"/>
</dbReference>
<accession>A0ABY6UZW9</accession>
<sequence>MNGYRKGDKLALEVGIDAVPLVVSINEVKHTEEGPTILDVNSESSPGAGLVPSNFKLKIFDRRYAHELRKQLQTGTWNASKDHILLRDAMTGSVDIFLTEWSRDAKIPYSPTSIEAPNREAIIWEMMRRQYRSELAMHQALKARAKRTDPEFLETAIIRTGTTMDFVLDLMYTSNQYFNVSCLVIREVKGAKPFSTYPTLPLKQDYNLSMSVFNDAGTGFRVKDPELSDVSEDSASDSDKTIAGDKAIAEDKTIIEDKTVAGEKTASGEETTTGDVGEPNPSKPAEEEQAEAPRRPLREYMESREITLGTGETFP</sequence>
<dbReference type="Proteomes" id="UP000766486">
    <property type="component" value="Unassembled WGS sequence"/>
</dbReference>
<organism evidence="2 3">
    <name type="scientific">Bionectria ochroleuca</name>
    <name type="common">Gliocladium roseum</name>
    <dbReference type="NCBI Taxonomy" id="29856"/>
    <lineage>
        <taxon>Eukaryota</taxon>
        <taxon>Fungi</taxon>
        <taxon>Dikarya</taxon>
        <taxon>Ascomycota</taxon>
        <taxon>Pezizomycotina</taxon>
        <taxon>Sordariomycetes</taxon>
        <taxon>Hypocreomycetidae</taxon>
        <taxon>Hypocreales</taxon>
        <taxon>Bionectriaceae</taxon>
        <taxon>Clonostachys</taxon>
    </lineage>
</organism>
<feature type="compositionally biased region" description="Basic and acidic residues" evidence="1">
    <location>
        <begin position="237"/>
        <end position="261"/>
    </location>
</feature>
<feature type="compositionally biased region" description="Acidic residues" evidence="1">
    <location>
        <begin position="227"/>
        <end position="236"/>
    </location>
</feature>
<protein>
    <submittedName>
        <fullName evidence="2">Uncharacterized protein</fullName>
    </submittedName>
</protein>
<keyword evidence="3" id="KW-1185">Reference proteome</keyword>
<reference evidence="2 3" key="1">
    <citation type="submission" date="2019-06" db="EMBL/GenBank/DDBJ databases">
        <authorList>
            <person name="Broberg M."/>
        </authorList>
    </citation>
    <scope>NUCLEOTIDE SEQUENCE [LARGE SCALE GENOMIC DNA]</scope>
</reference>
<evidence type="ECO:0000313" key="2">
    <source>
        <dbReference type="EMBL" id="VUC37021.1"/>
    </source>
</evidence>
<feature type="compositionally biased region" description="Basic and acidic residues" evidence="1">
    <location>
        <begin position="291"/>
        <end position="305"/>
    </location>
</feature>
<evidence type="ECO:0000256" key="1">
    <source>
        <dbReference type="SAM" id="MobiDB-lite"/>
    </source>
</evidence>
<comment type="caution">
    <text evidence="2">The sequence shown here is derived from an EMBL/GenBank/DDBJ whole genome shotgun (WGS) entry which is preliminary data.</text>
</comment>
<name>A0ABY6UZW9_BIOOC</name>
<feature type="region of interest" description="Disordered" evidence="1">
    <location>
        <begin position="222"/>
        <end position="315"/>
    </location>
</feature>
<evidence type="ECO:0000313" key="3">
    <source>
        <dbReference type="Proteomes" id="UP000766486"/>
    </source>
</evidence>
<gene>
    <name evidence="2" type="ORF">CLO192961_LOCUS462788</name>
</gene>
<proteinExistence type="predicted"/>